<reference evidence="1" key="1">
    <citation type="journal article" date="2020" name="New Phytol.">
        <title>Comparative genomics reveals dynamic genome evolution in host specialist ectomycorrhizal fungi.</title>
        <authorList>
            <person name="Lofgren L.A."/>
            <person name="Nguyen N.H."/>
            <person name="Vilgalys R."/>
            <person name="Ruytinx J."/>
            <person name="Liao H.L."/>
            <person name="Branco S."/>
            <person name="Kuo A."/>
            <person name="LaButti K."/>
            <person name="Lipzen A."/>
            <person name="Andreopoulos W."/>
            <person name="Pangilinan J."/>
            <person name="Riley R."/>
            <person name="Hundley H."/>
            <person name="Na H."/>
            <person name="Barry K."/>
            <person name="Grigoriev I.V."/>
            <person name="Stajich J.E."/>
            <person name="Kennedy P.G."/>
        </authorList>
    </citation>
    <scope>NUCLEOTIDE SEQUENCE</scope>
    <source>
        <strain evidence="1">DOB743</strain>
    </source>
</reference>
<dbReference type="Proteomes" id="UP000714275">
    <property type="component" value="Unassembled WGS sequence"/>
</dbReference>
<keyword evidence="2" id="KW-1185">Reference proteome</keyword>
<name>A0A9P7A029_9AGAM</name>
<comment type="caution">
    <text evidence="1">The sequence shown here is derived from an EMBL/GenBank/DDBJ whole genome shotgun (WGS) entry which is preliminary data.</text>
</comment>
<gene>
    <name evidence="1" type="ORF">EV702DRAFT_1043373</name>
</gene>
<dbReference type="OrthoDB" id="10488127at2759"/>
<sequence length="272" mass="31044">MCLRTRKGAAHPLQVFKLRRRSELIRIRRQYDRDNQQGYGFREPSSSVFASRSMVKKGKQLKSQWSAIRRQITPKVGELCKHTIDSIMRKQKPSTFKPKRSSPPKNEALYLPLAMYAARMLGTPEGLPDIFFAKLVQRSGVTAWNDKEHTKRWDTGLIMARKRACRTTSNDTHVKDGVGTMRVYFLILATPVPQPLDKMFHLPRFWTLSLLNSVAALDVGGMEAKFIWGNKWVKTLQLLDQGTTTNINCGAVGKLVAGRTPEEKDAYAYNFR</sequence>
<dbReference type="Gene3D" id="1.25.40.510">
    <property type="entry name" value="GLE1-like"/>
    <property type="match status" value="1"/>
</dbReference>
<dbReference type="AlphaFoldDB" id="A0A9P7A029"/>
<protein>
    <submittedName>
        <fullName evidence="1">Uncharacterized protein</fullName>
    </submittedName>
</protein>
<evidence type="ECO:0000313" key="1">
    <source>
        <dbReference type="EMBL" id="KAG1779995.1"/>
    </source>
</evidence>
<proteinExistence type="predicted"/>
<evidence type="ECO:0000313" key="2">
    <source>
        <dbReference type="Proteomes" id="UP000714275"/>
    </source>
</evidence>
<accession>A0A9P7A029</accession>
<dbReference type="EMBL" id="JABBWD010000010">
    <property type="protein sequence ID" value="KAG1779995.1"/>
    <property type="molecule type" value="Genomic_DNA"/>
</dbReference>
<organism evidence="1 2">
    <name type="scientific">Suillus placidus</name>
    <dbReference type="NCBI Taxonomy" id="48579"/>
    <lineage>
        <taxon>Eukaryota</taxon>
        <taxon>Fungi</taxon>
        <taxon>Dikarya</taxon>
        <taxon>Basidiomycota</taxon>
        <taxon>Agaricomycotina</taxon>
        <taxon>Agaricomycetes</taxon>
        <taxon>Agaricomycetidae</taxon>
        <taxon>Boletales</taxon>
        <taxon>Suillineae</taxon>
        <taxon>Suillaceae</taxon>
        <taxon>Suillus</taxon>
    </lineage>
</organism>
<dbReference type="InterPro" id="IPR038506">
    <property type="entry name" value="GLE1-like_sf"/>
</dbReference>